<dbReference type="PANTHER" id="PTHR35565:SF3">
    <property type="entry name" value="TYPE VI SECRETION SYSTEM SHEATH PROTEIN TSSC1"/>
    <property type="match status" value="1"/>
</dbReference>
<dbReference type="Pfam" id="PF18945">
    <property type="entry name" value="VipB_2"/>
    <property type="match status" value="1"/>
</dbReference>
<sequence>MTSIQTLPPLSFVDSQSLRQVGGDTQHVDVDWCAQSQVVDKFLAAEDAYLALRIWLERDNQQYQSAWTAESLRPLLLRAIRDIDERLNDQVNAIIHHPRFQRLEASWRGVKYLTEQSGTQDHSLIVKVKLISINWRELCRDASRAIEFDQSELFKLIYTNEFSMPGGEPFGLIVGDYQISHQAKPSMPTNDIDALRAISHVAAAAFAPFVTGAAPSMFGVNFYSELASVRDISAQFSQAEYINWRKLRCQEDSRFLGITSPNILMREPYQQDGRRQEGFMFVEQVNDAEADYLWGNAAYGVAAVALRAFKDSGWFSQIRGLQPGQYKHGLVFDLPSSRFKFSRHIHSAKPSVNLQVGDRLEKQLSDNGFIPVSTVPHTEHLVLYSNASVNLPQQYDSLSVAVNARLSSMLQYVLCVSRFAHYIKVMGRDRVGSFDNANMIERDLQSWLHAYTTASDEASDEIRARYPLNEAKIQVKEQAGKPGHYYSIIHLRPHFQLDQMISSIRLITELSPSYSQAG</sequence>
<evidence type="ECO:0000313" key="3">
    <source>
        <dbReference type="EMBL" id="GGB20138.1"/>
    </source>
</evidence>
<dbReference type="RefSeq" id="WP_055733314.1">
    <property type="nucleotide sequence ID" value="NZ_BMDY01000033.1"/>
</dbReference>
<dbReference type="NCBIfam" id="TIGR03355">
    <property type="entry name" value="VI_chp_2"/>
    <property type="match status" value="1"/>
</dbReference>
<evidence type="ECO:0000313" key="4">
    <source>
        <dbReference type="Proteomes" id="UP000651977"/>
    </source>
</evidence>
<dbReference type="PANTHER" id="PTHR35565">
    <property type="entry name" value="CYTOPLASMIC PROTEIN-RELATED"/>
    <property type="match status" value="1"/>
</dbReference>
<evidence type="ECO:0000259" key="2">
    <source>
        <dbReference type="Pfam" id="PF18945"/>
    </source>
</evidence>
<dbReference type="InterPro" id="IPR044032">
    <property type="entry name" value="TssC1_C"/>
</dbReference>
<dbReference type="InterPro" id="IPR010269">
    <property type="entry name" value="T6SS_TssC-like"/>
</dbReference>
<accession>A0ABQ1I797</accession>
<organism evidence="3 4">
    <name type="scientific">Agarivorans gilvus</name>
    <dbReference type="NCBI Taxonomy" id="680279"/>
    <lineage>
        <taxon>Bacteria</taxon>
        <taxon>Pseudomonadati</taxon>
        <taxon>Pseudomonadota</taxon>
        <taxon>Gammaproteobacteria</taxon>
        <taxon>Alteromonadales</taxon>
        <taxon>Alteromonadaceae</taxon>
        <taxon>Agarivorans</taxon>
    </lineage>
</organism>
<feature type="domain" description="TssC1 N-terminal" evidence="1">
    <location>
        <begin position="78"/>
        <end position="390"/>
    </location>
</feature>
<keyword evidence="4" id="KW-1185">Reference proteome</keyword>
<gene>
    <name evidence="3" type="ORF">GCM10007414_36920</name>
</gene>
<evidence type="ECO:0000259" key="1">
    <source>
        <dbReference type="Pfam" id="PF05943"/>
    </source>
</evidence>
<comment type="caution">
    <text evidence="3">The sequence shown here is derived from an EMBL/GenBank/DDBJ whole genome shotgun (WGS) entry which is preliminary data.</text>
</comment>
<proteinExistence type="predicted"/>
<reference evidence="4" key="1">
    <citation type="journal article" date="2019" name="Int. J. Syst. Evol. Microbiol.">
        <title>The Global Catalogue of Microorganisms (GCM) 10K type strain sequencing project: providing services to taxonomists for standard genome sequencing and annotation.</title>
        <authorList>
            <consortium name="The Broad Institute Genomics Platform"/>
            <consortium name="The Broad Institute Genome Sequencing Center for Infectious Disease"/>
            <person name="Wu L."/>
            <person name="Ma J."/>
        </authorList>
    </citation>
    <scope>NUCLEOTIDE SEQUENCE [LARGE SCALE GENOMIC DNA]</scope>
    <source>
        <strain evidence="4">CGMCC 1.10131</strain>
    </source>
</reference>
<dbReference type="EMBL" id="BMDY01000033">
    <property type="protein sequence ID" value="GGB20138.1"/>
    <property type="molecule type" value="Genomic_DNA"/>
</dbReference>
<dbReference type="Proteomes" id="UP000651977">
    <property type="component" value="Unassembled WGS sequence"/>
</dbReference>
<dbReference type="Pfam" id="PF05943">
    <property type="entry name" value="VipB"/>
    <property type="match status" value="1"/>
</dbReference>
<feature type="domain" description="TssC1 C-terminal" evidence="2">
    <location>
        <begin position="402"/>
        <end position="510"/>
    </location>
</feature>
<name>A0ABQ1I797_9ALTE</name>
<protein>
    <submittedName>
        <fullName evidence="3">Type VI secretion protein</fullName>
    </submittedName>
</protein>
<dbReference type="InterPro" id="IPR044031">
    <property type="entry name" value="TssC1_N"/>
</dbReference>